<sequence length="175" mass="20250">MTNKHSLEVMAQKIKQVPDYRHKSAAMLAEALGECSERQMLRWIRTLIDKGLIEPRSLITYDGLLTVRRIQRYLAQNQGTVYMGMLAKEVYGAGNNYSWLRWLIEKAVAEGFELDVSRISSETIPKQLRAKRREVEGKPRFVSIADVDADHRHAWIVLMQSWYHLSPRQEVSHAA</sequence>
<accession>A0ABT7QH47</accession>
<reference evidence="1" key="1">
    <citation type="submission" date="2024-05" db="EMBL/GenBank/DDBJ databases">
        <title>WGS of Aeromonas isolates.</title>
        <authorList>
            <person name="Lee H."/>
        </authorList>
    </citation>
    <scope>NUCLEOTIDE SEQUENCE</scope>
    <source>
        <strain evidence="1">LP308</strain>
    </source>
</reference>
<gene>
    <name evidence="1" type="ORF">OB962_18340</name>
</gene>
<comment type="caution">
    <text evidence="1">The sequence shown here is derived from an EMBL/GenBank/DDBJ whole genome shotgun (WGS) entry which is preliminary data.</text>
</comment>
<keyword evidence="2" id="KW-1185">Reference proteome</keyword>
<evidence type="ECO:0000313" key="1">
    <source>
        <dbReference type="EMBL" id="MDM5132934.1"/>
    </source>
</evidence>
<proteinExistence type="predicted"/>
<evidence type="ECO:0000313" key="2">
    <source>
        <dbReference type="Proteomes" id="UP001168109"/>
    </source>
</evidence>
<dbReference type="RefSeq" id="WP_290042553.1">
    <property type="nucleotide sequence ID" value="NZ_JAOPLU010000007.1"/>
</dbReference>
<dbReference type="Proteomes" id="UP001168109">
    <property type="component" value="Unassembled WGS sequence"/>
</dbReference>
<dbReference type="EMBL" id="JAOPLU010000007">
    <property type="protein sequence ID" value="MDM5132934.1"/>
    <property type="molecule type" value="Genomic_DNA"/>
</dbReference>
<protein>
    <submittedName>
        <fullName evidence="1">Uncharacterized protein</fullName>
    </submittedName>
</protein>
<organism evidence="1 2">
    <name type="scientific">Aeromonas piscicola</name>
    <dbReference type="NCBI Taxonomy" id="600645"/>
    <lineage>
        <taxon>Bacteria</taxon>
        <taxon>Pseudomonadati</taxon>
        <taxon>Pseudomonadota</taxon>
        <taxon>Gammaproteobacteria</taxon>
        <taxon>Aeromonadales</taxon>
        <taxon>Aeromonadaceae</taxon>
        <taxon>Aeromonas</taxon>
    </lineage>
</organism>
<name>A0ABT7QH47_9GAMM</name>